<accession>G1WHB0</accession>
<gene>
    <name evidence="2" type="ORF">HMPREF9452_00660</name>
</gene>
<evidence type="ECO:0000259" key="1">
    <source>
        <dbReference type="Pfam" id="PF13657"/>
    </source>
</evidence>
<reference evidence="2 3" key="1">
    <citation type="submission" date="2011-06" db="EMBL/GenBank/DDBJ databases">
        <title>The Genome Sequence of Collinsella tanakaei YIT 12063.</title>
        <authorList>
            <consortium name="The Broad Institute Genome Sequencing Platform"/>
            <person name="Earl A."/>
            <person name="Ward D."/>
            <person name="Feldgarden M."/>
            <person name="Gevers D."/>
            <person name="Morotomi M."/>
            <person name="Young S.K."/>
            <person name="Zeng Q."/>
            <person name="Gargeya S."/>
            <person name="Fitzgerald M."/>
            <person name="Haas B."/>
            <person name="Abouelleil A."/>
            <person name="Alvarado L."/>
            <person name="Arachchi H.M."/>
            <person name="Berlin A."/>
            <person name="Brown A."/>
            <person name="Chapman S.B."/>
            <person name="Chen Z."/>
            <person name="Dunbar C."/>
            <person name="Freedman E."/>
            <person name="Gearin G."/>
            <person name="Gellesch M."/>
            <person name="Goldberg J."/>
            <person name="Griggs A."/>
            <person name="Gujja S."/>
            <person name="Heiman D."/>
            <person name="Howarth C."/>
            <person name="Larson L."/>
            <person name="Lui A."/>
            <person name="MacDonald P.J.P."/>
            <person name="Mehta T."/>
            <person name="Montmayeur A."/>
            <person name="Murphy C."/>
            <person name="Neiman D."/>
            <person name="Pearson M."/>
            <person name="Priest M."/>
            <person name="Roberts A."/>
            <person name="Saif S."/>
            <person name="Shea T."/>
            <person name="Shenoy N."/>
            <person name="Sisk P."/>
            <person name="Stolte C."/>
            <person name="Sykes S."/>
            <person name="Wortman J."/>
            <person name="Nusbaum C."/>
            <person name="Birren B."/>
        </authorList>
    </citation>
    <scope>NUCLEOTIDE SEQUENCE [LARGE SCALE GENOMIC DNA]</scope>
    <source>
        <strain evidence="2 3">YIT 12063</strain>
    </source>
</reference>
<dbReference type="STRING" id="742742.HMPREF9452_00660"/>
<organism evidence="2 3">
    <name type="scientific">Collinsella tanakaei YIT 12063</name>
    <dbReference type="NCBI Taxonomy" id="742742"/>
    <lineage>
        <taxon>Bacteria</taxon>
        <taxon>Bacillati</taxon>
        <taxon>Actinomycetota</taxon>
        <taxon>Coriobacteriia</taxon>
        <taxon>Coriobacteriales</taxon>
        <taxon>Coriobacteriaceae</taxon>
        <taxon>Collinsella</taxon>
    </lineage>
</organism>
<dbReference type="InterPro" id="IPR017508">
    <property type="entry name" value="HipA_N1"/>
</dbReference>
<dbReference type="PATRIC" id="fig|742742.3.peg.634"/>
<dbReference type="RefSeq" id="WP_009140695.1">
    <property type="nucleotide sequence ID" value="NZ_JH126468.1"/>
</dbReference>
<evidence type="ECO:0000313" key="2">
    <source>
        <dbReference type="EMBL" id="EGX66958.1"/>
    </source>
</evidence>
<evidence type="ECO:0000313" key="3">
    <source>
        <dbReference type="Proteomes" id="UP000004830"/>
    </source>
</evidence>
<comment type="caution">
    <text evidence="2">The sequence shown here is derived from an EMBL/GenBank/DDBJ whole genome shotgun (WGS) entry which is preliminary data.</text>
</comment>
<dbReference type="NCBIfam" id="TIGR03071">
    <property type="entry name" value="couple_hipA"/>
    <property type="match status" value="1"/>
</dbReference>
<dbReference type="EMBL" id="ADLS01000009">
    <property type="protein sequence ID" value="EGX66958.1"/>
    <property type="molecule type" value="Genomic_DNA"/>
</dbReference>
<keyword evidence="3" id="KW-1185">Reference proteome</keyword>
<dbReference type="AlphaFoldDB" id="G1WHB0"/>
<dbReference type="OrthoDB" id="3182374at2"/>
<sequence>MASIYSQATINGQVAGTLWQDQQGIAHFVYDPSYHGAPLSIALPLKNQSFHNTELLPYLFGLLPDSERQRSAIAREFGIRPNNAIAMLEHIGLDCPGGVQFFPLSQNRDQSIAGPRPATYKPLSNHQIALRLKSVRDDDDATWLGKNESWSLGGNQGKFALA</sequence>
<dbReference type="eggNOG" id="COG3550">
    <property type="taxonomic scope" value="Bacteria"/>
</dbReference>
<proteinExistence type="predicted"/>
<feature type="domain" description="HipA N-terminal subdomain 1" evidence="1">
    <location>
        <begin position="9"/>
        <end position="101"/>
    </location>
</feature>
<dbReference type="HOGENOM" id="CLU_1632553_0_0_11"/>
<protein>
    <recommendedName>
        <fullName evidence="1">HipA N-terminal subdomain 1 domain-containing protein</fullName>
    </recommendedName>
</protein>
<dbReference type="Proteomes" id="UP000004830">
    <property type="component" value="Unassembled WGS sequence"/>
</dbReference>
<name>G1WHB0_9ACTN</name>
<dbReference type="GeneID" id="62758424"/>
<dbReference type="Pfam" id="PF13657">
    <property type="entry name" value="Couple_hipA"/>
    <property type="match status" value="1"/>
</dbReference>